<evidence type="ECO:0000256" key="1">
    <source>
        <dbReference type="ARBA" id="ARBA00004141"/>
    </source>
</evidence>
<evidence type="ECO:0000313" key="9">
    <source>
        <dbReference type="EMBL" id="KAG5564187.1"/>
    </source>
</evidence>
<dbReference type="PANTHER" id="PTHR24186:SF37">
    <property type="entry name" value="PGG DOMAIN-CONTAINING PROTEIN"/>
    <property type="match status" value="1"/>
</dbReference>
<protein>
    <recommendedName>
        <fullName evidence="8">PGG domain-containing protein</fullName>
    </recommendedName>
</protein>
<feature type="domain" description="PGG" evidence="8">
    <location>
        <begin position="1"/>
        <end position="106"/>
    </location>
</feature>
<name>A0AAV6LGT1_9ERIC</name>
<keyword evidence="4 7" id="KW-1133">Transmembrane helix</keyword>
<feature type="transmembrane region" description="Helical" evidence="7">
    <location>
        <begin position="86"/>
        <end position="107"/>
    </location>
</feature>
<feature type="transmembrane region" description="Helical" evidence="7">
    <location>
        <begin position="227"/>
        <end position="252"/>
    </location>
</feature>
<evidence type="ECO:0000256" key="6">
    <source>
        <dbReference type="ARBA" id="ARBA00023136"/>
    </source>
</evidence>
<dbReference type="InterPro" id="IPR026961">
    <property type="entry name" value="PGG_dom"/>
</dbReference>
<comment type="subcellular location">
    <subcellularLocation>
        <location evidence="1">Membrane</location>
        <topology evidence="1">Multi-pass membrane protein</topology>
    </subcellularLocation>
</comment>
<dbReference type="Proteomes" id="UP000823749">
    <property type="component" value="Chromosome 1"/>
</dbReference>
<feature type="transmembrane region" description="Helical" evidence="7">
    <location>
        <begin position="113"/>
        <end position="134"/>
    </location>
</feature>
<evidence type="ECO:0000259" key="8">
    <source>
        <dbReference type="Pfam" id="PF13962"/>
    </source>
</evidence>
<dbReference type="PANTHER" id="PTHR24186">
    <property type="entry name" value="PROTEIN PHOSPHATASE 1 REGULATORY SUBUNIT"/>
    <property type="match status" value="1"/>
</dbReference>
<keyword evidence="6 7" id="KW-0472">Membrane</keyword>
<keyword evidence="2 7" id="KW-0812">Transmembrane</keyword>
<sequence>MIVSSLMATMSFQVGINPPGGVWDSSSNSTDVPHDAGKARIADTSPEAYPYLMFLNTVGFLLSLTTILELIVVLPTRRRGFGLIRAVISWLTIMIMAFSYTFSVIVVSPKTMVHSTNLVILCTVVVWAVLISFLRVLTHKALVILLWLFVIAIPLVSVVAVGGAPLTILLICLSAGAVLVRITLWVKKARCRTKPIESSVQSTGDSAASPPKPTAVRQKKRGWRLRWAQAFISWCTILTTAFSYTFSVIAISPTGEKYIYDRDTSKVIKFTAMVWAVVMSLIFVFHLLQLTIGILKEQRCLMKCMDKHFNVVKGRPTSLPNSV</sequence>
<dbReference type="AlphaFoldDB" id="A0AAV6LGT1"/>
<dbReference type="EMBL" id="JACTNZ010000001">
    <property type="protein sequence ID" value="KAG5564187.1"/>
    <property type="molecule type" value="Genomic_DNA"/>
</dbReference>
<feature type="transmembrane region" description="Helical" evidence="7">
    <location>
        <begin position="166"/>
        <end position="186"/>
    </location>
</feature>
<proteinExistence type="predicted"/>
<evidence type="ECO:0000313" key="10">
    <source>
        <dbReference type="Proteomes" id="UP000823749"/>
    </source>
</evidence>
<comment type="caution">
    <text evidence="9">The sequence shown here is derived from an EMBL/GenBank/DDBJ whole genome shotgun (WGS) entry which is preliminary data.</text>
</comment>
<evidence type="ECO:0000256" key="3">
    <source>
        <dbReference type="ARBA" id="ARBA00022737"/>
    </source>
</evidence>
<gene>
    <name evidence="9" type="ORF">RHGRI_000397</name>
</gene>
<evidence type="ECO:0000256" key="4">
    <source>
        <dbReference type="ARBA" id="ARBA00022989"/>
    </source>
</evidence>
<keyword evidence="5" id="KW-0040">ANK repeat</keyword>
<feature type="transmembrane region" description="Helical" evidence="7">
    <location>
        <begin position="272"/>
        <end position="295"/>
    </location>
</feature>
<feature type="transmembrane region" description="Helical" evidence="7">
    <location>
        <begin position="141"/>
        <end position="160"/>
    </location>
</feature>
<keyword evidence="3" id="KW-0677">Repeat</keyword>
<evidence type="ECO:0000256" key="7">
    <source>
        <dbReference type="SAM" id="Phobius"/>
    </source>
</evidence>
<organism evidence="9 10">
    <name type="scientific">Rhododendron griersonianum</name>
    <dbReference type="NCBI Taxonomy" id="479676"/>
    <lineage>
        <taxon>Eukaryota</taxon>
        <taxon>Viridiplantae</taxon>
        <taxon>Streptophyta</taxon>
        <taxon>Embryophyta</taxon>
        <taxon>Tracheophyta</taxon>
        <taxon>Spermatophyta</taxon>
        <taxon>Magnoliopsida</taxon>
        <taxon>eudicotyledons</taxon>
        <taxon>Gunneridae</taxon>
        <taxon>Pentapetalae</taxon>
        <taxon>asterids</taxon>
        <taxon>Ericales</taxon>
        <taxon>Ericaceae</taxon>
        <taxon>Ericoideae</taxon>
        <taxon>Rhodoreae</taxon>
        <taxon>Rhododendron</taxon>
    </lineage>
</organism>
<feature type="transmembrane region" description="Helical" evidence="7">
    <location>
        <begin position="51"/>
        <end position="74"/>
    </location>
</feature>
<dbReference type="Pfam" id="PF13962">
    <property type="entry name" value="PGG"/>
    <property type="match status" value="1"/>
</dbReference>
<accession>A0AAV6LGT1</accession>
<keyword evidence="10" id="KW-1185">Reference proteome</keyword>
<dbReference type="GO" id="GO:0005886">
    <property type="term" value="C:plasma membrane"/>
    <property type="evidence" value="ECO:0007669"/>
    <property type="project" value="TreeGrafter"/>
</dbReference>
<evidence type="ECO:0000256" key="2">
    <source>
        <dbReference type="ARBA" id="ARBA00022692"/>
    </source>
</evidence>
<reference evidence="9" key="1">
    <citation type="submission" date="2020-08" db="EMBL/GenBank/DDBJ databases">
        <title>Plant Genome Project.</title>
        <authorList>
            <person name="Zhang R.-G."/>
        </authorList>
    </citation>
    <scope>NUCLEOTIDE SEQUENCE</scope>
    <source>
        <strain evidence="9">WSP0</strain>
        <tissue evidence="9">Leaf</tissue>
    </source>
</reference>
<evidence type="ECO:0000256" key="5">
    <source>
        <dbReference type="ARBA" id="ARBA00023043"/>
    </source>
</evidence>